<dbReference type="InterPro" id="IPR006155">
    <property type="entry name" value="Josephin"/>
</dbReference>
<evidence type="ECO:0000256" key="13">
    <source>
        <dbReference type="SAM" id="MobiDB-lite"/>
    </source>
</evidence>
<feature type="active site" description="Proton acceptor" evidence="11">
    <location>
        <position position="117"/>
    </location>
</feature>
<dbReference type="HOGENOM" id="CLU_031228_4_1_1"/>
<dbReference type="Proteomes" id="UP000015241">
    <property type="component" value="Unassembled WGS sequence"/>
</dbReference>
<gene>
    <name evidence="15" type="ORF">FOMPIDRAFT_1045763</name>
</gene>
<evidence type="ECO:0000256" key="9">
    <source>
        <dbReference type="ARBA" id="ARBA00023163"/>
    </source>
</evidence>
<feature type="region of interest" description="Disordered" evidence="13">
    <location>
        <begin position="382"/>
        <end position="403"/>
    </location>
</feature>
<dbReference type="PANTHER" id="PTHR14159">
    <property type="entry name" value="ATAXIN-3-RELATED"/>
    <property type="match status" value="1"/>
</dbReference>
<feature type="compositionally biased region" description="Polar residues" evidence="13">
    <location>
        <begin position="275"/>
        <end position="284"/>
    </location>
</feature>
<keyword evidence="4" id="KW-0645">Protease</keyword>
<reference evidence="15 16" key="1">
    <citation type="journal article" date="2012" name="Science">
        <title>The Paleozoic origin of enzymatic lignin decomposition reconstructed from 31 fungal genomes.</title>
        <authorList>
            <person name="Floudas D."/>
            <person name="Binder M."/>
            <person name="Riley R."/>
            <person name="Barry K."/>
            <person name="Blanchette R.A."/>
            <person name="Henrissat B."/>
            <person name="Martinez A.T."/>
            <person name="Otillar R."/>
            <person name="Spatafora J.W."/>
            <person name="Yadav J.S."/>
            <person name="Aerts A."/>
            <person name="Benoit I."/>
            <person name="Boyd A."/>
            <person name="Carlson A."/>
            <person name="Copeland A."/>
            <person name="Coutinho P.M."/>
            <person name="de Vries R.P."/>
            <person name="Ferreira P."/>
            <person name="Findley K."/>
            <person name="Foster B."/>
            <person name="Gaskell J."/>
            <person name="Glotzer D."/>
            <person name="Gorecki P."/>
            <person name="Heitman J."/>
            <person name="Hesse C."/>
            <person name="Hori C."/>
            <person name="Igarashi K."/>
            <person name="Jurgens J.A."/>
            <person name="Kallen N."/>
            <person name="Kersten P."/>
            <person name="Kohler A."/>
            <person name="Kuees U."/>
            <person name="Kumar T.K.A."/>
            <person name="Kuo A."/>
            <person name="LaButti K."/>
            <person name="Larrondo L.F."/>
            <person name="Lindquist E."/>
            <person name="Ling A."/>
            <person name="Lombard V."/>
            <person name="Lucas S."/>
            <person name="Lundell T."/>
            <person name="Martin R."/>
            <person name="McLaughlin D.J."/>
            <person name="Morgenstern I."/>
            <person name="Morin E."/>
            <person name="Murat C."/>
            <person name="Nagy L.G."/>
            <person name="Nolan M."/>
            <person name="Ohm R.A."/>
            <person name="Patyshakuliyeva A."/>
            <person name="Rokas A."/>
            <person name="Ruiz-Duenas F.J."/>
            <person name="Sabat G."/>
            <person name="Salamov A."/>
            <person name="Samejima M."/>
            <person name="Schmutz J."/>
            <person name="Slot J.C."/>
            <person name="St John F."/>
            <person name="Stenlid J."/>
            <person name="Sun H."/>
            <person name="Sun S."/>
            <person name="Syed K."/>
            <person name="Tsang A."/>
            <person name="Wiebenga A."/>
            <person name="Young D."/>
            <person name="Pisabarro A."/>
            <person name="Eastwood D.C."/>
            <person name="Martin F."/>
            <person name="Cullen D."/>
            <person name="Grigoriev I.V."/>
            <person name="Hibbett D.S."/>
        </authorList>
    </citation>
    <scope>NUCLEOTIDE SEQUENCE</scope>
    <source>
        <strain evidence="16">FP-58527</strain>
    </source>
</reference>
<dbReference type="SMART" id="SM01246">
    <property type="entry name" value="Josephin"/>
    <property type="match status" value="1"/>
</dbReference>
<feature type="compositionally biased region" description="Acidic residues" evidence="13">
    <location>
        <begin position="298"/>
        <end position="316"/>
    </location>
</feature>
<keyword evidence="9" id="KW-0804">Transcription</keyword>
<dbReference type="PROSITE" id="PS50957">
    <property type="entry name" value="JOSEPHIN"/>
    <property type="match status" value="1"/>
</dbReference>
<keyword evidence="8" id="KW-0805">Transcription regulation</keyword>
<keyword evidence="10" id="KW-0539">Nucleus</keyword>
<dbReference type="InterPro" id="IPR003903">
    <property type="entry name" value="UIM_dom"/>
</dbReference>
<dbReference type="EMBL" id="KE504126">
    <property type="protein sequence ID" value="EPT04483.1"/>
    <property type="molecule type" value="Genomic_DNA"/>
</dbReference>
<comment type="caution">
    <text evidence="12">Lacks conserved residue(s) required for the propagation of feature annotation.</text>
</comment>
<evidence type="ECO:0000256" key="6">
    <source>
        <dbReference type="ARBA" id="ARBA00022801"/>
    </source>
</evidence>
<keyword evidence="6" id="KW-0378">Hydrolase</keyword>
<keyword evidence="7" id="KW-0788">Thiol protease</keyword>
<comment type="catalytic activity">
    <reaction evidence="1">
        <text>Thiol-dependent hydrolysis of ester, thioester, amide, peptide and isopeptide bonds formed by the C-terminal Gly of ubiquitin (a 76-residue protein attached to proteins as an intracellular targeting signal).</text>
        <dbReference type="EC" id="3.4.19.12"/>
    </reaction>
</comment>
<evidence type="ECO:0000313" key="16">
    <source>
        <dbReference type="Proteomes" id="UP000015241"/>
    </source>
</evidence>
<dbReference type="PANTHER" id="PTHR14159:SF0">
    <property type="entry name" value="ATAXIN-3-RELATED"/>
    <property type="match status" value="1"/>
</dbReference>
<feature type="domain" description="Josephin" evidence="14">
    <location>
        <begin position="8"/>
        <end position="192"/>
    </location>
</feature>
<dbReference type="Gene3D" id="3.90.70.40">
    <property type="match status" value="1"/>
</dbReference>
<evidence type="ECO:0000259" key="14">
    <source>
        <dbReference type="PROSITE" id="PS50957"/>
    </source>
</evidence>
<accession>S8EJR2</accession>
<sequence>MASTDDLIPLIYHEKQEPGSMLCAQHALNSLLQGSYFTAPDLSAIARQLDEEEARYDEANTGQSTNMDDTGFFSVQVLERALQVWGLTLVRWRSERMRPYHDHPHAQLGFVLNLEQHWYALRRFGETSPDPDINLHHSVGHWFNLNSSLERPEWISKLYLGMVLQQAEADGYSVFAVVQQDPEAPLAMPLTAADHLAATIPERTASSATRGQPSTSHSSGLEGFEDEDMELQAALQASLMHAAYSYDMPAASSSQAQGSSYASAPSANVLGSLRNFGNTATPRSHTPPPVIPPLFEEPYNDDDDDDEEFVDPDPDPEIAVNTDPVAASMARNRAFLARFQREQEAALRGTYAAPDEGAEARAVRRRQQEEEEEMLRRALAESEAMHRDAQAQAQAQQAEEVEMHEAAPVVPPLLAAYDGRVYDDEDAELQAALRASLESVPEGFRMPDTPPNTARPLPSASAPAPMQRQPSIASTQSESESSIATESDSEPQQVEQLSMEEIRRRRLARFGGS</sequence>
<dbReference type="Gene3D" id="1.10.287.10">
    <property type="entry name" value="S15/NS1, RNA-binding"/>
    <property type="match status" value="1"/>
</dbReference>
<dbReference type="InterPro" id="IPR033865">
    <property type="entry name" value="Ataxin-3"/>
</dbReference>
<dbReference type="InParanoid" id="S8EJR2"/>
<dbReference type="STRING" id="743788.S8EJR2"/>
<evidence type="ECO:0000256" key="11">
    <source>
        <dbReference type="PIRSR" id="PIRSR633865-1"/>
    </source>
</evidence>
<evidence type="ECO:0000256" key="7">
    <source>
        <dbReference type="ARBA" id="ARBA00022807"/>
    </source>
</evidence>
<proteinExistence type="predicted"/>
<dbReference type="GO" id="GO:0004843">
    <property type="term" value="F:cysteine-type deubiquitinase activity"/>
    <property type="evidence" value="ECO:0007669"/>
    <property type="project" value="UniProtKB-EC"/>
</dbReference>
<feature type="active site" evidence="11">
    <location>
        <position position="146"/>
    </location>
</feature>
<dbReference type="GO" id="GO:0005634">
    <property type="term" value="C:nucleus"/>
    <property type="evidence" value="ECO:0007669"/>
    <property type="project" value="UniProtKB-SubCell"/>
</dbReference>
<evidence type="ECO:0000256" key="10">
    <source>
        <dbReference type="ARBA" id="ARBA00023242"/>
    </source>
</evidence>
<evidence type="ECO:0000256" key="2">
    <source>
        <dbReference type="ARBA" id="ARBA00004123"/>
    </source>
</evidence>
<dbReference type="AlphaFoldDB" id="S8EJR2"/>
<feature type="region of interest" description="Disordered" evidence="13">
    <location>
        <begin position="440"/>
        <end position="501"/>
    </location>
</feature>
<comment type="subcellular location">
    <subcellularLocation>
        <location evidence="2">Nucleus</location>
    </subcellularLocation>
</comment>
<dbReference type="GO" id="GO:0006508">
    <property type="term" value="P:proteolysis"/>
    <property type="evidence" value="ECO:0007669"/>
    <property type="project" value="UniProtKB-KW"/>
</dbReference>
<name>S8EJR2_FOMSC</name>
<evidence type="ECO:0000256" key="5">
    <source>
        <dbReference type="ARBA" id="ARBA00022786"/>
    </source>
</evidence>
<dbReference type="PRINTS" id="PR01233">
    <property type="entry name" value="JOSEPHIN"/>
</dbReference>
<evidence type="ECO:0000256" key="12">
    <source>
        <dbReference type="PROSITE-ProRule" id="PRU00331"/>
    </source>
</evidence>
<dbReference type="EC" id="3.4.19.12" evidence="3"/>
<dbReference type="eggNOG" id="KOG2935">
    <property type="taxonomic scope" value="Eukaryota"/>
</dbReference>
<evidence type="ECO:0000256" key="4">
    <source>
        <dbReference type="ARBA" id="ARBA00022670"/>
    </source>
</evidence>
<feature type="compositionally biased region" description="Low complexity" evidence="13">
    <location>
        <begin position="454"/>
        <end position="486"/>
    </location>
</feature>
<organism evidence="15 16">
    <name type="scientific">Fomitopsis schrenkii</name>
    <name type="common">Brown rot fungus</name>
    <dbReference type="NCBI Taxonomy" id="2126942"/>
    <lineage>
        <taxon>Eukaryota</taxon>
        <taxon>Fungi</taxon>
        <taxon>Dikarya</taxon>
        <taxon>Basidiomycota</taxon>
        <taxon>Agaricomycotina</taxon>
        <taxon>Agaricomycetes</taxon>
        <taxon>Polyporales</taxon>
        <taxon>Fomitopsis</taxon>
    </lineage>
</organism>
<feature type="region of interest" description="Disordered" evidence="13">
    <location>
        <begin position="275"/>
        <end position="320"/>
    </location>
</feature>
<evidence type="ECO:0000256" key="3">
    <source>
        <dbReference type="ARBA" id="ARBA00012759"/>
    </source>
</evidence>
<keyword evidence="16" id="KW-1185">Reference proteome</keyword>
<evidence type="ECO:0000256" key="8">
    <source>
        <dbReference type="ARBA" id="ARBA00023015"/>
    </source>
</evidence>
<dbReference type="SMART" id="SM00726">
    <property type="entry name" value="UIM"/>
    <property type="match status" value="3"/>
</dbReference>
<evidence type="ECO:0000256" key="1">
    <source>
        <dbReference type="ARBA" id="ARBA00000707"/>
    </source>
</evidence>
<dbReference type="Pfam" id="PF02099">
    <property type="entry name" value="Josephin"/>
    <property type="match status" value="1"/>
</dbReference>
<dbReference type="OrthoDB" id="10063692at2759"/>
<dbReference type="PROSITE" id="PS50330">
    <property type="entry name" value="UIM"/>
    <property type="match status" value="2"/>
</dbReference>
<feature type="active site" description="Nucleophile" evidence="11">
    <location>
        <position position="23"/>
    </location>
</feature>
<dbReference type="GO" id="GO:0016579">
    <property type="term" value="P:protein deubiquitination"/>
    <property type="evidence" value="ECO:0007669"/>
    <property type="project" value="InterPro"/>
</dbReference>
<evidence type="ECO:0000313" key="15">
    <source>
        <dbReference type="EMBL" id="EPT04483.1"/>
    </source>
</evidence>
<protein>
    <recommendedName>
        <fullName evidence="3">ubiquitinyl hydrolase 1</fullName>
        <ecNumber evidence="3">3.4.19.12</ecNumber>
    </recommendedName>
</protein>
<keyword evidence="5" id="KW-0833">Ubl conjugation pathway</keyword>